<dbReference type="InterPro" id="IPR002347">
    <property type="entry name" value="SDR_fam"/>
</dbReference>
<comment type="caution">
    <text evidence="4">The sequence shown here is derived from an EMBL/GenBank/DDBJ whole genome shotgun (WGS) entry which is preliminary data.</text>
</comment>
<dbReference type="Pfam" id="PF00106">
    <property type="entry name" value="adh_short"/>
    <property type="match status" value="1"/>
</dbReference>
<dbReference type="PRINTS" id="PR00081">
    <property type="entry name" value="GDHRDH"/>
</dbReference>
<dbReference type="Proteomes" id="UP000308014">
    <property type="component" value="Unassembled WGS sequence"/>
</dbReference>
<evidence type="ECO:0000313" key="5">
    <source>
        <dbReference type="Proteomes" id="UP000308014"/>
    </source>
</evidence>
<dbReference type="EMBL" id="QZAJ01000181">
    <property type="protein sequence ID" value="THW14867.1"/>
    <property type="molecule type" value="Genomic_DNA"/>
</dbReference>
<reference evidence="4 5" key="1">
    <citation type="submission" date="2018-10" db="EMBL/GenBank/DDBJ databases">
        <title>Fifty Aureobasidium pullulans genomes reveal a recombining polyextremotolerant generalist.</title>
        <authorList>
            <person name="Gostincar C."/>
            <person name="Turk M."/>
            <person name="Zajc J."/>
            <person name="Gunde-Cimerman N."/>
        </authorList>
    </citation>
    <scope>NUCLEOTIDE SEQUENCE [LARGE SCALE GENOMIC DNA]</scope>
    <source>
        <strain evidence="4 5">EXF-11318</strain>
    </source>
</reference>
<dbReference type="InterPro" id="IPR020904">
    <property type="entry name" value="Sc_DH/Rdtase_CS"/>
</dbReference>
<dbReference type="InterPro" id="IPR036291">
    <property type="entry name" value="NAD(P)-bd_dom_sf"/>
</dbReference>
<dbReference type="PANTHER" id="PTHR43180:SF10">
    <property type="entry name" value="NAD(P)-BINDING PROTEIN"/>
    <property type="match status" value="1"/>
</dbReference>
<keyword evidence="3" id="KW-0560">Oxidoreductase</keyword>
<evidence type="ECO:0000256" key="1">
    <source>
        <dbReference type="ARBA" id="ARBA00006484"/>
    </source>
</evidence>
<protein>
    <submittedName>
        <fullName evidence="4">NAD(P)-binding protein</fullName>
    </submittedName>
</protein>
<evidence type="ECO:0000256" key="3">
    <source>
        <dbReference type="ARBA" id="ARBA00023002"/>
    </source>
</evidence>
<dbReference type="AlphaFoldDB" id="A0A4S8VRE6"/>
<keyword evidence="2" id="KW-0521">NADP</keyword>
<dbReference type="PROSITE" id="PS00061">
    <property type="entry name" value="ADH_SHORT"/>
    <property type="match status" value="1"/>
</dbReference>
<dbReference type="SUPFAM" id="SSF51735">
    <property type="entry name" value="NAD(P)-binding Rossmann-fold domains"/>
    <property type="match status" value="1"/>
</dbReference>
<dbReference type="Gene3D" id="3.40.50.720">
    <property type="entry name" value="NAD(P)-binding Rossmann-like Domain"/>
    <property type="match status" value="1"/>
</dbReference>
<accession>A0A4S8VRE6</accession>
<evidence type="ECO:0000313" key="4">
    <source>
        <dbReference type="EMBL" id="THW14867.1"/>
    </source>
</evidence>
<name>A0A4S8VRE6_AURPU</name>
<sequence>MAEININDSDLQGVENKVVLMTGGSSGIGLATATLLLSLGAKVVNGDLNPPAEEPESGSYKFVKTNVTSWSDLKNLFKETLNLHGQVDHVFANAGMRPTVDYVHLQVDSNNEPLEPGFLTLDVNLRGVINTASLALHYMQQQKPSTTPYSITLTASPSSFHRFRAADYGISKHGVLGLLRGLAPVTYPDLPIRVNALCPSWTITALTKESNYKGVNATLQPAEAVAKAAVLLMTDEKRHGQMVLSVGNKYREVEEAVLLKAMSPEIRGQQLTEDEICAGVVANMMQQQ</sequence>
<comment type="similarity">
    <text evidence="1">Belongs to the short-chain dehydrogenases/reductases (SDR) family.</text>
</comment>
<dbReference type="GO" id="GO:0016491">
    <property type="term" value="F:oxidoreductase activity"/>
    <property type="evidence" value="ECO:0007669"/>
    <property type="project" value="UniProtKB-KW"/>
</dbReference>
<organism evidence="4 5">
    <name type="scientific">Aureobasidium pullulans</name>
    <name type="common">Black yeast</name>
    <name type="synonym">Pullularia pullulans</name>
    <dbReference type="NCBI Taxonomy" id="5580"/>
    <lineage>
        <taxon>Eukaryota</taxon>
        <taxon>Fungi</taxon>
        <taxon>Dikarya</taxon>
        <taxon>Ascomycota</taxon>
        <taxon>Pezizomycotina</taxon>
        <taxon>Dothideomycetes</taxon>
        <taxon>Dothideomycetidae</taxon>
        <taxon>Dothideales</taxon>
        <taxon>Saccotheciaceae</taxon>
        <taxon>Aureobasidium</taxon>
    </lineage>
</organism>
<dbReference type="PANTHER" id="PTHR43180">
    <property type="entry name" value="3-OXOACYL-(ACYL-CARRIER-PROTEIN) REDUCTASE (AFU_ORTHOLOGUE AFUA_6G11210)"/>
    <property type="match status" value="1"/>
</dbReference>
<proteinExistence type="inferred from homology"/>
<evidence type="ECO:0000256" key="2">
    <source>
        <dbReference type="ARBA" id="ARBA00022857"/>
    </source>
</evidence>
<gene>
    <name evidence="4" type="ORF">D6D24_05258</name>
</gene>